<comment type="caution">
    <text evidence="3">The sequence shown here is derived from an EMBL/GenBank/DDBJ whole genome shotgun (WGS) entry which is preliminary data.</text>
</comment>
<organism evidence="3 4">
    <name type="scientific">Actinoplanes xinjiangensis</name>
    <dbReference type="NCBI Taxonomy" id="512350"/>
    <lineage>
        <taxon>Bacteria</taxon>
        <taxon>Bacillati</taxon>
        <taxon>Actinomycetota</taxon>
        <taxon>Actinomycetes</taxon>
        <taxon>Micromonosporales</taxon>
        <taxon>Micromonosporaceae</taxon>
        <taxon>Actinoplanes</taxon>
    </lineage>
</organism>
<dbReference type="EMBL" id="QGGR01000040">
    <property type="protein sequence ID" value="PWK30171.1"/>
    <property type="molecule type" value="Genomic_DNA"/>
</dbReference>
<sequence>MPAVMNDEHDEHTARPQERTTTAMHRTAEELEVVEERLHDLAERARGADATERLHALGHEVTAQAAAIERRADILDER</sequence>
<evidence type="ECO:0000313" key="3">
    <source>
        <dbReference type="EMBL" id="PWK30171.1"/>
    </source>
</evidence>
<evidence type="ECO:0000313" key="4">
    <source>
        <dbReference type="Proteomes" id="UP000245697"/>
    </source>
</evidence>
<evidence type="ECO:0000256" key="1">
    <source>
        <dbReference type="SAM" id="Coils"/>
    </source>
</evidence>
<reference evidence="3 4" key="1">
    <citation type="submission" date="2018-05" db="EMBL/GenBank/DDBJ databases">
        <title>Genomic Encyclopedia of Archaeal and Bacterial Type Strains, Phase II (KMG-II): from individual species to whole genera.</title>
        <authorList>
            <person name="Goeker M."/>
        </authorList>
    </citation>
    <scope>NUCLEOTIDE SEQUENCE [LARGE SCALE GENOMIC DNA]</scope>
    <source>
        <strain evidence="3 4">DSM 45184</strain>
    </source>
</reference>
<accession>A0A316F2E9</accession>
<evidence type="ECO:0000256" key="2">
    <source>
        <dbReference type="SAM" id="MobiDB-lite"/>
    </source>
</evidence>
<dbReference type="Proteomes" id="UP000245697">
    <property type="component" value="Unassembled WGS sequence"/>
</dbReference>
<proteinExistence type="predicted"/>
<dbReference type="AlphaFoldDB" id="A0A316F2E9"/>
<gene>
    <name evidence="3" type="ORF">BC793_14025</name>
</gene>
<feature type="region of interest" description="Disordered" evidence="2">
    <location>
        <begin position="1"/>
        <end position="24"/>
    </location>
</feature>
<feature type="compositionally biased region" description="Basic and acidic residues" evidence="2">
    <location>
        <begin position="1"/>
        <end position="18"/>
    </location>
</feature>
<protein>
    <submittedName>
        <fullName evidence="3">Uncharacterized protein</fullName>
    </submittedName>
</protein>
<feature type="coiled-coil region" evidence="1">
    <location>
        <begin position="24"/>
        <end position="51"/>
    </location>
</feature>
<name>A0A316F2E9_9ACTN</name>
<keyword evidence="4" id="KW-1185">Reference proteome</keyword>
<keyword evidence="1" id="KW-0175">Coiled coil</keyword>